<dbReference type="EMBL" id="JAUSWL010000007">
    <property type="protein sequence ID" value="MDQ0545024.1"/>
    <property type="molecule type" value="Genomic_DNA"/>
</dbReference>
<evidence type="ECO:0000259" key="4">
    <source>
        <dbReference type="PROSITE" id="PS01124"/>
    </source>
</evidence>
<dbReference type="InterPro" id="IPR050204">
    <property type="entry name" value="AraC_XylS_family_regulators"/>
</dbReference>
<keyword evidence="3" id="KW-0804">Transcription</keyword>
<feature type="domain" description="HTH araC/xylS-type" evidence="4">
    <location>
        <begin position="249"/>
        <end position="350"/>
    </location>
</feature>
<dbReference type="AlphaFoldDB" id="A0AAJ1WVW0"/>
<dbReference type="PRINTS" id="PR00032">
    <property type="entry name" value="HTHARAC"/>
</dbReference>
<dbReference type="InterPro" id="IPR020449">
    <property type="entry name" value="Tscrpt_reg_AraC-type_HTH"/>
</dbReference>
<accession>A0AAJ1WVW0</accession>
<evidence type="ECO:0000256" key="1">
    <source>
        <dbReference type="ARBA" id="ARBA00023015"/>
    </source>
</evidence>
<dbReference type="InterPro" id="IPR035418">
    <property type="entry name" value="AraC-bd_2"/>
</dbReference>
<dbReference type="Proteomes" id="UP001223420">
    <property type="component" value="Unassembled WGS sequence"/>
</dbReference>
<proteinExistence type="predicted"/>
<dbReference type="SUPFAM" id="SSF46689">
    <property type="entry name" value="Homeodomain-like"/>
    <property type="match status" value="1"/>
</dbReference>
<dbReference type="PROSITE" id="PS01124">
    <property type="entry name" value="HTH_ARAC_FAMILY_2"/>
    <property type="match status" value="1"/>
</dbReference>
<reference evidence="5" key="1">
    <citation type="submission" date="2023-07" db="EMBL/GenBank/DDBJ databases">
        <title>Genomic Encyclopedia of Type Strains, Phase IV (KMG-IV): sequencing the most valuable type-strain genomes for metagenomic binning, comparative biology and taxonomic classification.</title>
        <authorList>
            <person name="Goeker M."/>
        </authorList>
    </citation>
    <scope>NUCLEOTIDE SEQUENCE</scope>
    <source>
        <strain evidence="5">DSM 19569</strain>
    </source>
</reference>
<evidence type="ECO:0000256" key="3">
    <source>
        <dbReference type="ARBA" id="ARBA00023163"/>
    </source>
</evidence>
<dbReference type="PROSITE" id="PS00041">
    <property type="entry name" value="HTH_ARAC_FAMILY_1"/>
    <property type="match status" value="1"/>
</dbReference>
<dbReference type="GO" id="GO:0043565">
    <property type="term" value="F:sequence-specific DNA binding"/>
    <property type="evidence" value="ECO:0007669"/>
    <property type="project" value="InterPro"/>
</dbReference>
<evidence type="ECO:0000256" key="2">
    <source>
        <dbReference type="ARBA" id="ARBA00023125"/>
    </source>
</evidence>
<dbReference type="Gene3D" id="1.10.10.60">
    <property type="entry name" value="Homeodomain-like"/>
    <property type="match status" value="1"/>
</dbReference>
<dbReference type="InterPro" id="IPR018060">
    <property type="entry name" value="HTH_AraC"/>
</dbReference>
<name>A0AAJ1WVW0_9HYPH</name>
<dbReference type="SMART" id="SM00342">
    <property type="entry name" value="HTH_ARAC"/>
    <property type="match status" value="1"/>
</dbReference>
<comment type="caution">
    <text evidence="5">The sequence shown here is derived from an EMBL/GenBank/DDBJ whole genome shotgun (WGS) entry which is preliminary data.</text>
</comment>
<dbReference type="PANTHER" id="PTHR46796:SF6">
    <property type="entry name" value="ARAC SUBFAMILY"/>
    <property type="match status" value="1"/>
</dbReference>
<protein>
    <submittedName>
        <fullName evidence="5">AraC-like DNA-binding protein</fullName>
    </submittedName>
</protein>
<organism evidence="5 6">
    <name type="scientific">Methylobacterium brachiatum</name>
    <dbReference type="NCBI Taxonomy" id="269660"/>
    <lineage>
        <taxon>Bacteria</taxon>
        <taxon>Pseudomonadati</taxon>
        <taxon>Pseudomonadota</taxon>
        <taxon>Alphaproteobacteria</taxon>
        <taxon>Hyphomicrobiales</taxon>
        <taxon>Methylobacteriaceae</taxon>
        <taxon>Methylobacterium</taxon>
    </lineage>
</organism>
<gene>
    <name evidence="5" type="ORF">QO001_003962</name>
</gene>
<keyword evidence="1" id="KW-0805">Transcription regulation</keyword>
<evidence type="ECO:0000313" key="6">
    <source>
        <dbReference type="Proteomes" id="UP001223420"/>
    </source>
</evidence>
<keyword evidence="2 5" id="KW-0238">DNA-binding</keyword>
<dbReference type="Pfam" id="PF12833">
    <property type="entry name" value="HTH_18"/>
    <property type="match status" value="1"/>
</dbReference>
<dbReference type="PANTHER" id="PTHR46796">
    <property type="entry name" value="HTH-TYPE TRANSCRIPTIONAL ACTIVATOR RHAS-RELATED"/>
    <property type="match status" value="1"/>
</dbReference>
<dbReference type="InterPro" id="IPR009057">
    <property type="entry name" value="Homeodomain-like_sf"/>
</dbReference>
<dbReference type="GO" id="GO:0003700">
    <property type="term" value="F:DNA-binding transcription factor activity"/>
    <property type="evidence" value="ECO:0007669"/>
    <property type="project" value="InterPro"/>
</dbReference>
<evidence type="ECO:0000313" key="5">
    <source>
        <dbReference type="EMBL" id="MDQ0545024.1"/>
    </source>
</evidence>
<dbReference type="Pfam" id="PF14525">
    <property type="entry name" value="AraC_binding_2"/>
    <property type="match status" value="1"/>
</dbReference>
<sequence length="358" mass="39746">MQFMISEPLLKSYPFCARREIIPRSKIENDGSTADAMKTLFSALGEHSDTNFRIWKDFANARLMPAELYRVGDGTFHGLFEGTDLGSQLITRSTFSAVRVESTPTTLRRNDKRDTLAVTVKLSGTSMCEQFGRQAIVQSGEIMVLDRASPSIRQTTGPSRSLLLEIPRDRLENLLGDARHFSVLSVGADLGSARLVTTFLDTLLRVENTFTPDAAQRMSAIAVDLVAAGIAERLAREVPRPLHGTVVVQRAKAYVEAHLGDPALDPPQLAAAVGVSLRRLQELFHEHDQHISDWIWQRRLETAAKRLTDQGCRHLSIGTLAYGCGFASQAHFSRRFKDRYGMAPSEFRHLSDQPASKA</sequence>
<dbReference type="InterPro" id="IPR018062">
    <property type="entry name" value="HTH_AraC-typ_CS"/>
</dbReference>